<dbReference type="HOGENOM" id="CLU_2525837_0_0_5"/>
<accession>W0AA81</accession>
<protein>
    <submittedName>
        <fullName evidence="2">Uncharacterized protein</fullName>
    </submittedName>
</protein>
<keyword evidence="3" id="KW-1185">Reference proteome</keyword>
<dbReference type="AlphaFoldDB" id="W0AA81"/>
<dbReference type="KEGG" id="ssan:NX02_04075"/>
<sequence>MALNLAAVAPLGAQTSPETAAPAPATPTPVKPEKPICRTEKQTGSRFGKRVCHSAAEWKALAEEARRGAEGMALRQSLENQPGY</sequence>
<evidence type="ECO:0000256" key="1">
    <source>
        <dbReference type="SAM" id="MobiDB-lite"/>
    </source>
</evidence>
<dbReference type="EMBL" id="CP006644">
    <property type="protein sequence ID" value="AHE52565.1"/>
    <property type="molecule type" value="Genomic_DNA"/>
</dbReference>
<evidence type="ECO:0000313" key="3">
    <source>
        <dbReference type="Proteomes" id="UP000018851"/>
    </source>
</evidence>
<dbReference type="PATRIC" id="fig|1123269.5.peg.798"/>
<gene>
    <name evidence="2" type="ORF">NX02_04075</name>
</gene>
<evidence type="ECO:0000313" key="2">
    <source>
        <dbReference type="EMBL" id="AHE52565.1"/>
    </source>
</evidence>
<feature type="region of interest" description="Disordered" evidence="1">
    <location>
        <begin position="1"/>
        <end position="48"/>
    </location>
</feature>
<organism evidence="2 3">
    <name type="scientific">Sphingomonas sanxanigenens DSM 19645 = NX02</name>
    <dbReference type="NCBI Taxonomy" id="1123269"/>
    <lineage>
        <taxon>Bacteria</taxon>
        <taxon>Pseudomonadati</taxon>
        <taxon>Pseudomonadota</taxon>
        <taxon>Alphaproteobacteria</taxon>
        <taxon>Sphingomonadales</taxon>
        <taxon>Sphingomonadaceae</taxon>
        <taxon>Sphingomonas</taxon>
    </lineage>
</organism>
<name>W0AA81_9SPHN</name>
<dbReference type="Proteomes" id="UP000018851">
    <property type="component" value="Chromosome"/>
</dbReference>
<feature type="compositionally biased region" description="Basic and acidic residues" evidence="1">
    <location>
        <begin position="31"/>
        <end position="43"/>
    </location>
</feature>
<reference evidence="2 3" key="1">
    <citation type="submission" date="2013-07" db="EMBL/GenBank/DDBJ databases">
        <title>Completed genome of Sphingomonas sanxanigenens NX02.</title>
        <authorList>
            <person name="Ma T."/>
            <person name="Huang H."/>
            <person name="Wu M."/>
            <person name="Li X."/>
            <person name="Li G."/>
        </authorList>
    </citation>
    <scope>NUCLEOTIDE SEQUENCE [LARGE SCALE GENOMIC DNA]</scope>
    <source>
        <strain evidence="2 3">NX02</strain>
    </source>
</reference>
<proteinExistence type="predicted"/>